<dbReference type="EMBL" id="SRLO01007036">
    <property type="protein sequence ID" value="TNN28317.1"/>
    <property type="molecule type" value="Genomic_DNA"/>
</dbReference>
<evidence type="ECO:0000313" key="2">
    <source>
        <dbReference type="Proteomes" id="UP000314294"/>
    </source>
</evidence>
<keyword evidence="2" id="KW-1185">Reference proteome</keyword>
<dbReference type="Proteomes" id="UP000314294">
    <property type="component" value="Unassembled WGS sequence"/>
</dbReference>
<protein>
    <submittedName>
        <fullName evidence="1">Uncharacterized protein</fullName>
    </submittedName>
</protein>
<name>A0A4Z2EHC0_9TELE</name>
<dbReference type="AlphaFoldDB" id="A0A4Z2EHC0"/>
<sequence>MAQITQGPAAQRRIHGARLVELKESARAPLREAASARGREGSTVMATLRYLMSPRGGTWRHIIRTKPDLLRVVVSPRRRAAAPPLPCRAAAPPLRQWEGVPSSPRGRAALLLRGRICK</sequence>
<accession>A0A4Z2EHC0</accession>
<comment type="caution">
    <text evidence="1">The sequence shown here is derived from an EMBL/GenBank/DDBJ whole genome shotgun (WGS) entry which is preliminary data.</text>
</comment>
<evidence type="ECO:0000313" key="1">
    <source>
        <dbReference type="EMBL" id="TNN28317.1"/>
    </source>
</evidence>
<reference evidence="1 2" key="1">
    <citation type="submission" date="2019-03" db="EMBL/GenBank/DDBJ databases">
        <title>First draft genome of Liparis tanakae, snailfish: a comprehensive survey of snailfish specific genes.</title>
        <authorList>
            <person name="Kim W."/>
            <person name="Song I."/>
            <person name="Jeong J.-H."/>
            <person name="Kim D."/>
            <person name="Kim S."/>
            <person name="Ryu S."/>
            <person name="Song J.Y."/>
            <person name="Lee S.K."/>
        </authorList>
    </citation>
    <scope>NUCLEOTIDE SEQUENCE [LARGE SCALE GENOMIC DNA]</scope>
    <source>
        <tissue evidence="1">Muscle</tissue>
    </source>
</reference>
<proteinExistence type="predicted"/>
<organism evidence="1 2">
    <name type="scientific">Liparis tanakae</name>
    <name type="common">Tanaka's snailfish</name>
    <dbReference type="NCBI Taxonomy" id="230148"/>
    <lineage>
        <taxon>Eukaryota</taxon>
        <taxon>Metazoa</taxon>
        <taxon>Chordata</taxon>
        <taxon>Craniata</taxon>
        <taxon>Vertebrata</taxon>
        <taxon>Euteleostomi</taxon>
        <taxon>Actinopterygii</taxon>
        <taxon>Neopterygii</taxon>
        <taxon>Teleostei</taxon>
        <taxon>Neoteleostei</taxon>
        <taxon>Acanthomorphata</taxon>
        <taxon>Eupercaria</taxon>
        <taxon>Perciformes</taxon>
        <taxon>Cottioidei</taxon>
        <taxon>Cottales</taxon>
        <taxon>Liparidae</taxon>
        <taxon>Liparis</taxon>
    </lineage>
</organism>
<gene>
    <name evidence="1" type="ORF">EYF80_061535</name>
</gene>